<comment type="caution">
    <text evidence="6">The sequence shown here is derived from an EMBL/GenBank/DDBJ whole genome shotgun (WGS) entry which is preliminary data.</text>
</comment>
<dbReference type="SUPFAM" id="SSF54197">
    <property type="entry name" value="HIT-like"/>
    <property type="match status" value="1"/>
</dbReference>
<dbReference type="InterPro" id="IPR036265">
    <property type="entry name" value="HIT-like_sf"/>
</dbReference>
<sequence>MFSLTVTVISVSSGPFFRSGPSSSVKFKKECRFRQHAGGYIPLSHKTEFTTHEVEEVRRSEAAIMEISTSEDMIKFDFTNYSCSDTKETSTKYVKPSALLRKRSSSPYLSSSSICSSSLSSSTSSTSVSHKGVTYDQDGEMVHCRFCMILQSNTETFFHEDDDVVVFRPLNPVVESHILVVPRCHIRNINKLTPDDASLMRHMRVVAASILRDMPIAAKLEQIQGCTNLDEFESNLKFAFHSPPFNSIDHVHMHAFHARDGRFSCVGSIKYRRDTWWCRSLEKVMARCSRDGDKEKSYFRRRIPNARSFLSCGSDSDLWY</sequence>
<dbReference type="OrthoDB" id="1915375at2759"/>
<dbReference type="EMBL" id="SHOA02000013">
    <property type="protein sequence ID" value="TDH67225.1"/>
    <property type="molecule type" value="Genomic_DNA"/>
</dbReference>
<feature type="short sequence motif" description="Histidine triad motif" evidence="3">
    <location>
        <begin position="250"/>
        <end position="254"/>
    </location>
</feature>
<dbReference type="GeneID" id="94344511"/>
<keyword evidence="1" id="KW-0547">Nucleotide-binding</keyword>
<name>A0A976FI39_BRELC</name>
<dbReference type="InterPro" id="IPR011146">
    <property type="entry name" value="HIT-like"/>
</dbReference>
<evidence type="ECO:0000256" key="3">
    <source>
        <dbReference type="PROSITE-ProRule" id="PRU00464"/>
    </source>
</evidence>
<feature type="compositionally biased region" description="Low complexity" evidence="4">
    <location>
        <begin position="107"/>
        <end position="129"/>
    </location>
</feature>
<dbReference type="Pfam" id="PF11969">
    <property type="entry name" value="DcpS_C"/>
    <property type="match status" value="1"/>
</dbReference>
<gene>
    <name evidence="6" type="ORF">CCR75_000734</name>
</gene>
<dbReference type="GO" id="GO:0000166">
    <property type="term" value="F:nucleotide binding"/>
    <property type="evidence" value="ECO:0007669"/>
    <property type="project" value="UniProtKB-KW"/>
</dbReference>
<dbReference type="AlphaFoldDB" id="A0A976FI39"/>
<keyword evidence="7" id="KW-1185">Reference proteome</keyword>
<evidence type="ECO:0000256" key="1">
    <source>
        <dbReference type="ARBA" id="ARBA00022741"/>
    </source>
</evidence>
<dbReference type="PROSITE" id="PS51084">
    <property type="entry name" value="HIT_2"/>
    <property type="match status" value="1"/>
</dbReference>
<keyword evidence="2" id="KW-0378">Hydrolase</keyword>
<dbReference type="GO" id="GO:0016787">
    <property type="term" value="F:hydrolase activity"/>
    <property type="evidence" value="ECO:0007669"/>
    <property type="project" value="UniProtKB-KW"/>
</dbReference>
<dbReference type="Gene3D" id="3.30.428.10">
    <property type="entry name" value="HIT-like"/>
    <property type="match status" value="1"/>
</dbReference>
<dbReference type="RefSeq" id="XP_067816724.1">
    <property type="nucleotide sequence ID" value="XM_067958840.1"/>
</dbReference>
<dbReference type="KEGG" id="blac:94344511"/>
<proteinExistence type="predicted"/>
<feature type="region of interest" description="Disordered" evidence="4">
    <location>
        <begin position="107"/>
        <end position="131"/>
    </location>
</feature>
<feature type="domain" description="HIT" evidence="5">
    <location>
        <begin position="145"/>
        <end position="265"/>
    </location>
</feature>
<dbReference type="PANTHER" id="PTHR12486">
    <property type="entry name" value="APRATAXIN-RELATED"/>
    <property type="match status" value="1"/>
</dbReference>
<evidence type="ECO:0000313" key="6">
    <source>
        <dbReference type="EMBL" id="TDH67225.1"/>
    </source>
</evidence>
<evidence type="ECO:0000313" key="7">
    <source>
        <dbReference type="Proteomes" id="UP000294530"/>
    </source>
</evidence>
<evidence type="ECO:0000256" key="2">
    <source>
        <dbReference type="ARBA" id="ARBA00022801"/>
    </source>
</evidence>
<accession>A0A976FI39</accession>
<evidence type="ECO:0000256" key="4">
    <source>
        <dbReference type="SAM" id="MobiDB-lite"/>
    </source>
</evidence>
<dbReference type="PANTHER" id="PTHR12486:SF5">
    <property type="entry name" value="ADENOSINE 5'-MONOPHOSPHORAMIDASE HINT3"/>
    <property type="match status" value="1"/>
</dbReference>
<reference evidence="6 7" key="1">
    <citation type="journal article" date="2021" name="Genome Biol.">
        <title>AFLAP: assembly-free linkage analysis pipeline using k-mers from genome sequencing data.</title>
        <authorList>
            <person name="Fletcher K."/>
            <person name="Zhang L."/>
            <person name="Gil J."/>
            <person name="Han R."/>
            <person name="Cavanaugh K."/>
            <person name="Michelmore R."/>
        </authorList>
    </citation>
    <scope>NUCLEOTIDE SEQUENCE [LARGE SCALE GENOMIC DNA]</scope>
    <source>
        <strain evidence="6 7">SF5</strain>
    </source>
</reference>
<organism evidence="6 7">
    <name type="scientific">Bremia lactucae</name>
    <name type="common">Lettuce downy mildew</name>
    <dbReference type="NCBI Taxonomy" id="4779"/>
    <lineage>
        <taxon>Eukaryota</taxon>
        <taxon>Sar</taxon>
        <taxon>Stramenopiles</taxon>
        <taxon>Oomycota</taxon>
        <taxon>Peronosporomycetes</taxon>
        <taxon>Peronosporales</taxon>
        <taxon>Peronosporaceae</taxon>
        <taxon>Bremia</taxon>
    </lineage>
</organism>
<dbReference type="Proteomes" id="UP000294530">
    <property type="component" value="Unassembled WGS sequence"/>
</dbReference>
<evidence type="ECO:0000259" key="5">
    <source>
        <dbReference type="PROSITE" id="PS51084"/>
    </source>
</evidence>
<protein>
    <recommendedName>
        <fullName evidence="5">HIT domain-containing protein</fullName>
    </recommendedName>
</protein>